<evidence type="ECO:0000256" key="6">
    <source>
        <dbReference type="SAM" id="Coils"/>
    </source>
</evidence>
<organism evidence="9 10">
    <name type="scientific">Catenulispora yoronensis</name>
    <dbReference type="NCBI Taxonomy" id="450799"/>
    <lineage>
        <taxon>Bacteria</taxon>
        <taxon>Bacillati</taxon>
        <taxon>Actinomycetota</taxon>
        <taxon>Actinomycetes</taxon>
        <taxon>Catenulisporales</taxon>
        <taxon>Catenulisporaceae</taxon>
        <taxon>Catenulispora</taxon>
    </lineage>
</organism>
<dbReference type="PROSITE" id="PS50035">
    <property type="entry name" value="PLD"/>
    <property type="match status" value="1"/>
</dbReference>
<feature type="compositionally biased region" description="Polar residues" evidence="7">
    <location>
        <begin position="1"/>
        <end position="13"/>
    </location>
</feature>
<keyword evidence="10" id="KW-1185">Reference proteome</keyword>
<keyword evidence="2" id="KW-0547">Nucleotide-binding</keyword>
<proteinExistence type="inferred from homology"/>
<keyword evidence="6" id="KW-0175">Coiled coil</keyword>
<feature type="compositionally biased region" description="Pro residues" evidence="7">
    <location>
        <begin position="473"/>
        <end position="487"/>
    </location>
</feature>
<evidence type="ECO:0000256" key="5">
    <source>
        <dbReference type="ARBA" id="ARBA00022840"/>
    </source>
</evidence>
<name>A0ABP5GXR0_9ACTN</name>
<dbReference type="Gene3D" id="3.30.870.10">
    <property type="entry name" value="Endonuclease Chain A"/>
    <property type="match status" value="1"/>
</dbReference>
<gene>
    <name evidence="9" type="ORF">GCM10009839_81870</name>
</gene>
<dbReference type="PANTHER" id="PTHR43788:SF8">
    <property type="entry name" value="DNA-BINDING PROTEIN SMUBP-2"/>
    <property type="match status" value="1"/>
</dbReference>
<dbReference type="Pfam" id="PF13091">
    <property type="entry name" value="PLDc_2"/>
    <property type="match status" value="1"/>
</dbReference>
<feature type="region of interest" description="Disordered" evidence="7">
    <location>
        <begin position="1"/>
        <end position="60"/>
    </location>
</feature>
<evidence type="ECO:0000256" key="3">
    <source>
        <dbReference type="ARBA" id="ARBA00022801"/>
    </source>
</evidence>
<evidence type="ECO:0000256" key="4">
    <source>
        <dbReference type="ARBA" id="ARBA00022806"/>
    </source>
</evidence>
<dbReference type="RefSeq" id="WP_344671121.1">
    <property type="nucleotide sequence ID" value="NZ_BAAAQN010000074.1"/>
</dbReference>
<keyword evidence="4" id="KW-0347">Helicase</keyword>
<comment type="caution">
    <text evidence="9">The sequence shown here is derived from an EMBL/GenBank/DDBJ whole genome shotgun (WGS) entry which is preliminary data.</text>
</comment>
<keyword evidence="5" id="KW-0067">ATP-binding</keyword>
<feature type="compositionally biased region" description="Low complexity" evidence="7">
    <location>
        <begin position="30"/>
        <end position="48"/>
    </location>
</feature>
<sequence length="833" mass="90506">MTDQPGTTIQQLLTAARLEPAPTRRDDPDPGSGSDSGSDSAPDLDPGSAPDPDPAPDPARLIGGWADLQLDADQRAAVELALGSDVLFLWGPPGTGKTDVVSYIVEGCYRQDRTVLFLAPTAVAVDQALHRICRLLGAETGFDEGLVQRSGPIASPGLAAAYGDRIRPEKIVERLSVPLRQEAERLTEQSANVTAQIAARQRVVELEQTRNAATDDLLALDQRHMHLTALLAVTETTIARLTDEKQRTETSFVLRRQTRLERLERDLEQAHLQQATHQQHLSDVNADQETARQSQNAAIEALKLPQNNVVVLPPLAALRTTAEELQTQADEVDERLRSLPHDVHDRCRVLGATVAEAIASQQLPSHIDVVVIDEAGMVDLPSAWQAAGLAARRLIVAGDFRQLPPPAEAGQDLFHAAGIVKDNTVAEDDPRLAVLRTQYRMRAPICDLVKAVAYPDSHLRTGRHDAPGAQPSRPSPQSRPSPPPGLPDAPLILVDTSTRRVAQRHRDGAHLTNEVHEAVLHEIIRALQASDTPPTPDNLAVVTPYREQADNLTAGIEHCFAEARPGLLAGTVHQLQGGQRPVVVFDTVAGAGAEPGSFFDGTALGSDTCRLLNVGLSRAQDQLVVVADVEYLRDKVHSSPVRRMLDHLEQHAFRWPVDDLIPLRTASQLGRLSSDDLDRPVFVPAHEVAGAVQWDIEQARKSIDIYCAFLGAAAVGTWLRHLEPRVAAGVTVTVHTRAAEAYTDTAADAASERQRTQIARLRAAGCQVRTRERMHEKVMILDSEVLWHGALNLLAHTGSQGLMMRLTSGPACDRVHRFLDGPHPGPHHGPHHS</sequence>
<protein>
    <recommendedName>
        <fullName evidence="8">PLD phosphodiesterase domain-containing protein</fullName>
    </recommendedName>
</protein>
<dbReference type="InterPro" id="IPR003593">
    <property type="entry name" value="AAA+_ATPase"/>
</dbReference>
<feature type="region of interest" description="Disordered" evidence="7">
    <location>
        <begin position="458"/>
        <end position="489"/>
    </location>
</feature>
<comment type="similarity">
    <text evidence="1">Belongs to the DNA2/NAM7 helicase family.</text>
</comment>
<evidence type="ECO:0000259" key="8">
    <source>
        <dbReference type="PROSITE" id="PS50035"/>
    </source>
</evidence>
<dbReference type="InterPro" id="IPR001736">
    <property type="entry name" value="PLipase_D/transphosphatidylase"/>
</dbReference>
<dbReference type="InterPro" id="IPR025202">
    <property type="entry name" value="PLD-like_dom"/>
</dbReference>
<feature type="coiled-coil region" evidence="6">
    <location>
        <begin position="253"/>
        <end position="280"/>
    </location>
</feature>
<dbReference type="SUPFAM" id="SSF52540">
    <property type="entry name" value="P-loop containing nucleoside triphosphate hydrolases"/>
    <property type="match status" value="1"/>
</dbReference>
<keyword evidence="3" id="KW-0378">Hydrolase</keyword>
<dbReference type="InterPro" id="IPR027417">
    <property type="entry name" value="P-loop_NTPase"/>
</dbReference>
<accession>A0ABP5GXR0</accession>
<evidence type="ECO:0000256" key="2">
    <source>
        <dbReference type="ARBA" id="ARBA00022741"/>
    </source>
</evidence>
<evidence type="ECO:0000256" key="7">
    <source>
        <dbReference type="SAM" id="MobiDB-lite"/>
    </source>
</evidence>
<feature type="domain" description="PLD phosphodiesterase" evidence="8">
    <location>
        <begin position="770"/>
        <end position="797"/>
    </location>
</feature>
<dbReference type="Pfam" id="PF13086">
    <property type="entry name" value="AAA_11"/>
    <property type="match status" value="2"/>
</dbReference>
<dbReference type="Pfam" id="PF13087">
    <property type="entry name" value="AAA_12"/>
    <property type="match status" value="1"/>
</dbReference>
<dbReference type="EMBL" id="BAAAQN010000074">
    <property type="protein sequence ID" value="GAA2059243.1"/>
    <property type="molecule type" value="Genomic_DNA"/>
</dbReference>
<dbReference type="InterPro" id="IPR041679">
    <property type="entry name" value="DNA2/NAM7-like_C"/>
</dbReference>
<evidence type="ECO:0000313" key="10">
    <source>
        <dbReference type="Proteomes" id="UP001500751"/>
    </source>
</evidence>
<dbReference type="InterPro" id="IPR041677">
    <property type="entry name" value="DNA2/NAM7_AAA_11"/>
</dbReference>
<reference evidence="10" key="1">
    <citation type="journal article" date="2019" name="Int. J. Syst. Evol. Microbiol.">
        <title>The Global Catalogue of Microorganisms (GCM) 10K type strain sequencing project: providing services to taxonomists for standard genome sequencing and annotation.</title>
        <authorList>
            <consortium name="The Broad Institute Genomics Platform"/>
            <consortium name="The Broad Institute Genome Sequencing Center for Infectious Disease"/>
            <person name="Wu L."/>
            <person name="Ma J."/>
        </authorList>
    </citation>
    <scope>NUCLEOTIDE SEQUENCE [LARGE SCALE GENOMIC DNA]</scope>
    <source>
        <strain evidence="10">JCM 16014</strain>
    </source>
</reference>
<dbReference type="SUPFAM" id="SSF56024">
    <property type="entry name" value="Phospholipase D/nuclease"/>
    <property type="match status" value="1"/>
</dbReference>
<dbReference type="InterPro" id="IPR050534">
    <property type="entry name" value="Coronavir_polyprotein_1ab"/>
</dbReference>
<evidence type="ECO:0000313" key="9">
    <source>
        <dbReference type="EMBL" id="GAA2059243.1"/>
    </source>
</evidence>
<dbReference type="SMART" id="SM00382">
    <property type="entry name" value="AAA"/>
    <property type="match status" value="1"/>
</dbReference>
<dbReference type="PANTHER" id="PTHR43788">
    <property type="entry name" value="DNA2/NAM7 HELICASE FAMILY MEMBER"/>
    <property type="match status" value="1"/>
</dbReference>
<dbReference type="Proteomes" id="UP001500751">
    <property type="component" value="Unassembled WGS sequence"/>
</dbReference>
<evidence type="ECO:0000256" key="1">
    <source>
        <dbReference type="ARBA" id="ARBA00007913"/>
    </source>
</evidence>
<dbReference type="Gene3D" id="3.40.50.300">
    <property type="entry name" value="P-loop containing nucleotide triphosphate hydrolases"/>
    <property type="match status" value="2"/>
</dbReference>